<organism evidence="5 6">
    <name type="scientific">Prunus armeniaca</name>
    <name type="common">Apricot</name>
    <name type="synonym">Armeniaca vulgaris</name>
    <dbReference type="NCBI Taxonomy" id="36596"/>
    <lineage>
        <taxon>Eukaryota</taxon>
        <taxon>Viridiplantae</taxon>
        <taxon>Streptophyta</taxon>
        <taxon>Embryophyta</taxon>
        <taxon>Tracheophyta</taxon>
        <taxon>Spermatophyta</taxon>
        <taxon>Magnoliopsida</taxon>
        <taxon>eudicotyledons</taxon>
        <taxon>Gunneridae</taxon>
        <taxon>Pentapetalae</taxon>
        <taxon>rosids</taxon>
        <taxon>fabids</taxon>
        <taxon>Rosales</taxon>
        <taxon>Rosaceae</taxon>
        <taxon>Amygdaloideae</taxon>
        <taxon>Amygdaleae</taxon>
        <taxon>Prunus</taxon>
    </lineage>
</organism>
<dbReference type="Pfam" id="PF18052">
    <property type="entry name" value="Rx_N"/>
    <property type="match status" value="1"/>
</dbReference>
<dbReference type="GO" id="GO:0000166">
    <property type="term" value="F:nucleotide binding"/>
    <property type="evidence" value="ECO:0007669"/>
    <property type="project" value="UniProtKB-KW"/>
</dbReference>
<keyword evidence="1" id="KW-0677">Repeat</keyword>
<gene>
    <name evidence="5" type="ORF">ORAREDHAP_LOCUS2567</name>
</gene>
<evidence type="ECO:0000256" key="1">
    <source>
        <dbReference type="ARBA" id="ARBA00022737"/>
    </source>
</evidence>
<keyword evidence="2" id="KW-0547">Nucleotide-binding</keyword>
<evidence type="ECO:0000259" key="4">
    <source>
        <dbReference type="Pfam" id="PF18052"/>
    </source>
</evidence>
<reference evidence="6" key="1">
    <citation type="journal article" date="2020" name="Genome Biol.">
        <title>Gamete binning: chromosome-level and haplotype-resolved genome assembly enabled by high-throughput single-cell sequencing of gamete genomes.</title>
        <authorList>
            <person name="Campoy J.A."/>
            <person name="Sun H."/>
            <person name="Goel M."/>
            <person name="Jiao W.-B."/>
            <person name="Folz-Donahue K."/>
            <person name="Wang N."/>
            <person name="Rubio M."/>
            <person name="Liu C."/>
            <person name="Kukat C."/>
            <person name="Ruiz D."/>
            <person name="Huettel B."/>
            <person name="Schneeberger K."/>
        </authorList>
    </citation>
    <scope>NUCLEOTIDE SEQUENCE [LARGE SCALE GENOMIC DNA]</scope>
    <source>
        <strain evidence="6">cv. Rojo Pasion</strain>
    </source>
</reference>
<dbReference type="InterPro" id="IPR041118">
    <property type="entry name" value="Rx_N"/>
</dbReference>
<evidence type="ECO:0000313" key="5">
    <source>
        <dbReference type="EMBL" id="CAB4293578.1"/>
    </source>
</evidence>
<keyword evidence="6" id="KW-1185">Reference proteome</keyword>
<evidence type="ECO:0000256" key="3">
    <source>
        <dbReference type="ARBA" id="ARBA00022821"/>
    </source>
</evidence>
<evidence type="ECO:0000313" key="6">
    <source>
        <dbReference type="Proteomes" id="UP000507245"/>
    </source>
</evidence>
<keyword evidence="3" id="KW-0611">Plant defense</keyword>
<dbReference type="Gene3D" id="1.20.5.4130">
    <property type="match status" value="1"/>
</dbReference>
<sequence>MAAKFVVTFAAQGVLTKVAALATEQFSLAWGFKGELAKLRDSLSLMQNILRDAAEQPTDRGHTVKAWVKKRKDIAQDADDVLDEFQYEVLRSKLELSSFHRLISG</sequence>
<evidence type="ECO:0000256" key="2">
    <source>
        <dbReference type="ARBA" id="ARBA00022741"/>
    </source>
</evidence>
<dbReference type="OrthoDB" id="1189620at2759"/>
<proteinExistence type="predicted"/>
<dbReference type="EMBL" id="CAEKKB010000001">
    <property type="protein sequence ID" value="CAB4293578.1"/>
    <property type="molecule type" value="Genomic_DNA"/>
</dbReference>
<dbReference type="GO" id="GO:0006952">
    <property type="term" value="P:defense response"/>
    <property type="evidence" value="ECO:0007669"/>
    <property type="project" value="UniProtKB-KW"/>
</dbReference>
<protein>
    <recommendedName>
        <fullName evidence="4">Disease resistance N-terminal domain-containing protein</fullName>
    </recommendedName>
</protein>
<dbReference type="AlphaFoldDB" id="A0A6J5W5X2"/>
<dbReference type="Proteomes" id="UP000507245">
    <property type="component" value="Unassembled WGS sequence"/>
</dbReference>
<feature type="domain" description="Disease resistance N-terminal" evidence="4">
    <location>
        <begin position="12"/>
        <end position="96"/>
    </location>
</feature>
<accession>A0A6J5W5X2</accession>
<name>A0A6J5W5X2_PRUAR</name>